<proteinExistence type="inferred from homology"/>
<dbReference type="GO" id="GO:0005886">
    <property type="term" value="C:plasma membrane"/>
    <property type="evidence" value="ECO:0007669"/>
    <property type="project" value="UniProtKB-SubCell"/>
</dbReference>
<gene>
    <name evidence="5" type="ORF">FBZ87_109185</name>
</gene>
<comment type="similarity">
    <text evidence="1 2">Belongs to the outer membrane factor (OMF) (TC 1.B.17) family.</text>
</comment>
<dbReference type="Proteomes" id="UP000320516">
    <property type="component" value="Unassembled WGS sequence"/>
</dbReference>
<dbReference type="PANTHER" id="PTHR30203">
    <property type="entry name" value="OUTER MEMBRANE CATION EFFLUX PROTEIN"/>
    <property type="match status" value="1"/>
</dbReference>
<feature type="region of interest" description="Disordered" evidence="4">
    <location>
        <begin position="34"/>
        <end position="66"/>
    </location>
</feature>
<dbReference type="Gene3D" id="1.20.1600.10">
    <property type="entry name" value="Outer membrane efflux proteins (OEP)"/>
    <property type="match status" value="1"/>
</dbReference>
<comment type="subcellular location">
    <subcellularLocation>
        <location evidence="2">Cell membrane</location>
        <topology evidence="2">Lipid-anchor</topology>
    </subcellularLocation>
</comment>
<dbReference type="EMBL" id="VITV01000009">
    <property type="protein sequence ID" value="TWB69344.1"/>
    <property type="molecule type" value="Genomic_DNA"/>
</dbReference>
<evidence type="ECO:0000256" key="1">
    <source>
        <dbReference type="ARBA" id="ARBA00007613"/>
    </source>
</evidence>
<dbReference type="GO" id="GO:0015562">
    <property type="term" value="F:efflux transmembrane transporter activity"/>
    <property type="evidence" value="ECO:0007669"/>
    <property type="project" value="InterPro"/>
</dbReference>
<dbReference type="Gene3D" id="2.20.200.10">
    <property type="entry name" value="Outer membrane efflux proteins (OEP)"/>
    <property type="match status" value="1"/>
</dbReference>
<keyword evidence="2" id="KW-0812">Transmembrane</keyword>
<dbReference type="PANTHER" id="PTHR30203:SF32">
    <property type="entry name" value="CATION EFFLUX SYSTEM PROTEIN CUSC"/>
    <property type="match status" value="1"/>
</dbReference>
<dbReference type="InterPro" id="IPR003423">
    <property type="entry name" value="OMP_efflux"/>
</dbReference>
<reference evidence="5 6" key="1">
    <citation type="submission" date="2019-06" db="EMBL/GenBank/DDBJ databases">
        <title>Genomic Encyclopedia of Type Strains, Phase IV (KMG-V): Genome sequencing to study the core and pangenomes of soil and plant-associated prokaryotes.</title>
        <authorList>
            <person name="Whitman W."/>
        </authorList>
    </citation>
    <scope>NUCLEOTIDE SEQUENCE [LARGE SCALE GENOMIC DNA]</scope>
    <source>
        <strain evidence="5 6">BR 12005</strain>
    </source>
</reference>
<keyword evidence="2" id="KW-0564">Palmitate</keyword>
<keyword evidence="2" id="KW-0732">Signal</keyword>
<evidence type="ECO:0000256" key="4">
    <source>
        <dbReference type="SAM" id="MobiDB-lite"/>
    </source>
</evidence>
<evidence type="ECO:0000313" key="6">
    <source>
        <dbReference type="Proteomes" id="UP000320516"/>
    </source>
</evidence>
<feature type="coiled-coil region" evidence="3">
    <location>
        <begin position="246"/>
        <end position="273"/>
    </location>
</feature>
<dbReference type="NCBIfam" id="TIGR01845">
    <property type="entry name" value="outer_NodT"/>
    <property type="match status" value="1"/>
</dbReference>
<sequence>MTVFSTPKRIAAITALLLTTASLGACSLAPDYTRPGSPVPNAWPTGPAYEAAGAQGTTESSPPQGLDSWKAVFRGPRLQALIQKSLDNNRDLRVALLNIEVARATYRVQDAATLPQLNVSGSTTRARTPISALGAQGASAGAAGSGTKGVTYNSSQVQVGVTSYELDLFGRVHSLSQQALEQYLATTEATAGTRLSLIAEVANAYLTLVSDRQLLALTQDTLKAQQATYDRNKRMFDRGSSSALDLAQSQTAVDTARANLEQYTRQVAQDRNALELLVGTPLSDAEIEGASLDDQDVLGDLPAGLPADLMLRRPDIRQAEHTLKAANANIGAARAAFFPQITLTGSYGTASAGLTDLFAPGSSAWSFGPSVSLPIFDNGKNQANLDIAKADRDIDVANYEKAVQTAFREVSDALAARGTLDRQLAAQTSLVKSSQLTYDLSTKRYDRGIDSFLSVLDAQRSLYSAQQTRIAVQLSLLENRVSLFKVLGGSETVPAETSAN</sequence>
<keyword evidence="3" id="KW-0175">Coiled coil</keyword>
<feature type="signal peptide" evidence="2">
    <location>
        <begin position="1"/>
        <end position="24"/>
    </location>
</feature>
<keyword evidence="2" id="KW-0472">Membrane</keyword>
<comment type="caution">
    <text evidence="5">The sequence shown here is derived from an EMBL/GenBank/DDBJ whole genome shotgun (WGS) entry which is preliminary data.</text>
</comment>
<keyword evidence="2" id="KW-0449">Lipoprotein</keyword>
<dbReference type="RefSeq" id="WP_145612906.1">
    <property type="nucleotide sequence ID" value="NZ_VITV01000009.1"/>
</dbReference>
<accession>A0A560JIY6</accession>
<organism evidence="5 6">
    <name type="scientific">Nitrospirillum amazonense</name>
    <dbReference type="NCBI Taxonomy" id="28077"/>
    <lineage>
        <taxon>Bacteria</taxon>
        <taxon>Pseudomonadati</taxon>
        <taxon>Pseudomonadota</taxon>
        <taxon>Alphaproteobacteria</taxon>
        <taxon>Rhodospirillales</taxon>
        <taxon>Azospirillaceae</taxon>
        <taxon>Nitrospirillum</taxon>
    </lineage>
</organism>
<keyword evidence="2" id="KW-1134">Transmembrane beta strand</keyword>
<dbReference type="InterPro" id="IPR010131">
    <property type="entry name" value="MdtP/NodT-like"/>
</dbReference>
<evidence type="ECO:0000313" key="5">
    <source>
        <dbReference type="EMBL" id="TWB69344.1"/>
    </source>
</evidence>
<dbReference type="SUPFAM" id="SSF56954">
    <property type="entry name" value="Outer membrane efflux proteins (OEP)"/>
    <property type="match status" value="1"/>
</dbReference>
<evidence type="ECO:0000256" key="2">
    <source>
        <dbReference type="RuleBase" id="RU362097"/>
    </source>
</evidence>
<name>A0A560JIY6_9PROT</name>
<evidence type="ECO:0000256" key="3">
    <source>
        <dbReference type="SAM" id="Coils"/>
    </source>
</evidence>
<protein>
    <submittedName>
        <fullName evidence="5">Multidrug efflux system outer membrane protein</fullName>
    </submittedName>
</protein>
<dbReference type="AlphaFoldDB" id="A0A560JIY6"/>
<dbReference type="Pfam" id="PF02321">
    <property type="entry name" value="OEP"/>
    <property type="match status" value="2"/>
</dbReference>
<feature type="chain" id="PRO_5022258522" evidence="2">
    <location>
        <begin position="25"/>
        <end position="500"/>
    </location>
</feature>